<evidence type="ECO:0000313" key="2">
    <source>
        <dbReference type="EMBL" id="MFC5287924.1"/>
    </source>
</evidence>
<dbReference type="SUPFAM" id="SSF51735">
    <property type="entry name" value="NAD(P)-binding Rossmann-fold domains"/>
    <property type="match status" value="1"/>
</dbReference>
<dbReference type="InterPro" id="IPR016040">
    <property type="entry name" value="NAD(P)-bd_dom"/>
</dbReference>
<dbReference type="RefSeq" id="WP_378247384.1">
    <property type="nucleotide sequence ID" value="NZ_JBHSKF010000005.1"/>
</dbReference>
<dbReference type="Gene3D" id="3.40.50.720">
    <property type="entry name" value="NAD(P)-binding Rossmann-like Domain"/>
    <property type="match status" value="1"/>
</dbReference>
<organism evidence="2 3">
    <name type="scientific">Actinokineospora guangxiensis</name>
    <dbReference type="NCBI Taxonomy" id="1490288"/>
    <lineage>
        <taxon>Bacteria</taxon>
        <taxon>Bacillati</taxon>
        <taxon>Actinomycetota</taxon>
        <taxon>Actinomycetes</taxon>
        <taxon>Pseudonocardiales</taxon>
        <taxon>Pseudonocardiaceae</taxon>
        <taxon>Actinokineospora</taxon>
    </lineage>
</organism>
<keyword evidence="3" id="KW-1185">Reference proteome</keyword>
<evidence type="ECO:0000313" key="3">
    <source>
        <dbReference type="Proteomes" id="UP001596157"/>
    </source>
</evidence>
<accession>A0ABW0EPJ1</accession>
<proteinExistence type="predicted"/>
<dbReference type="InterPro" id="IPR051604">
    <property type="entry name" value="Ergot_Alk_Oxidoreductase"/>
</dbReference>
<protein>
    <submittedName>
        <fullName evidence="2">NAD(P)H-binding protein</fullName>
    </submittedName>
</protein>
<gene>
    <name evidence="2" type="ORF">ACFPM7_12755</name>
</gene>
<reference evidence="3" key="1">
    <citation type="journal article" date="2019" name="Int. J. Syst. Evol. Microbiol.">
        <title>The Global Catalogue of Microorganisms (GCM) 10K type strain sequencing project: providing services to taxonomists for standard genome sequencing and annotation.</title>
        <authorList>
            <consortium name="The Broad Institute Genomics Platform"/>
            <consortium name="The Broad Institute Genome Sequencing Center for Infectious Disease"/>
            <person name="Wu L."/>
            <person name="Ma J."/>
        </authorList>
    </citation>
    <scope>NUCLEOTIDE SEQUENCE [LARGE SCALE GENOMIC DNA]</scope>
    <source>
        <strain evidence="3">CCUG 59778</strain>
    </source>
</reference>
<dbReference type="EMBL" id="JBHSKF010000005">
    <property type="protein sequence ID" value="MFC5287924.1"/>
    <property type="molecule type" value="Genomic_DNA"/>
</dbReference>
<name>A0ABW0EPJ1_9PSEU</name>
<dbReference type="PANTHER" id="PTHR43162:SF1">
    <property type="entry name" value="PRESTALK A DIFFERENTIATION PROTEIN A"/>
    <property type="match status" value="1"/>
</dbReference>
<dbReference type="Proteomes" id="UP001596157">
    <property type="component" value="Unassembled WGS sequence"/>
</dbReference>
<feature type="domain" description="NAD(P)-binding" evidence="1">
    <location>
        <begin position="10"/>
        <end position="166"/>
    </location>
</feature>
<dbReference type="InterPro" id="IPR036291">
    <property type="entry name" value="NAD(P)-bd_dom_sf"/>
</dbReference>
<evidence type="ECO:0000259" key="1">
    <source>
        <dbReference type="Pfam" id="PF13460"/>
    </source>
</evidence>
<comment type="caution">
    <text evidence="2">The sequence shown here is derived from an EMBL/GenBank/DDBJ whole genome shotgun (WGS) entry which is preliminary data.</text>
</comment>
<sequence>MANNDILVLGATGTTGRRVVAQLRERGAGVRAASRSGEVRFDWDEPSTWEQAVEGARRLYLMAPDGQAVAEDFVRLAVDSGVRRVVLLSSQGIEVMGDQRLLEAERVVEAAGAEWVVVRPDWFNQNFDAGFLRPAVDAGVVALPVGDVRQAFIDADDIAAVAVAGLLEDGHAGETLVISGPRALSFGEALGEIGRATGREIRFAGEPDDYRAAMSFQDDAEIEGAIAAFRALAEQGDAAPTDTVERVTGRPPKDFATYVAESW</sequence>
<dbReference type="PANTHER" id="PTHR43162">
    <property type="match status" value="1"/>
</dbReference>
<dbReference type="Gene3D" id="3.90.25.10">
    <property type="entry name" value="UDP-galactose 4-epimerase, domain 1"/>
    <property type="match status" value="1"/>
</dbReference>
<dbReference type="Pfam" id="PF13460">
    <property type="entry name" value="NAD_binding_10"/>
    <property type="match status" value="1"/>
</dbReference>